<feature type="non-terminal residue" evidence="1">
    <location>
        <position position="475"/>
    </location>
</feature>
<evidence type="ECO:0000313" key="2">
    <source>
        <dbReference type="Proteomes" id="UP001150603"/>
    </source>
</evidence>
<sequence>MVSRRLGSLLLAACVSSPLAFSLETKPPTYDLSQVKGGQLIRDGRTTYCAVAPIDNTSAYVSADCLAYVGSEVDTSIKYQVAINSAYDGKQGKYDVKYVTVHPGYDPKTKANNIAIVQFNVGQAEDWINRNAFYFPQWTNVVYAQRNVTNVDKLTWDTQTAGANIYNSTECSDASPLFAENKYDLLCSTTIMKPKGSETCDLPYGVVYATVNNTYYQAGLFSHTAVYGGSDLCSYSKQYTYYTLLANYVMFAAITLNRTVYFTLPYNNMTPSTNGEYTMNVPKSVDVSGVTYVGGDFYARLSELGSTTNSQSSPSSTGTDTSSPTSSPTSSSESNSGSSSGGSSNKTTIIIAVCASIGSVLLIIAAFFLYKWIRRVNNERKWGPDEENAQLTMLANDLGGAELPNSQSQQQPVMQQLPTVQQEPVMQQQQSNIVQQQPNAVQQTNVLHHSSSQQLQHEIEQVQPESDLPTYDAAI</sequence>
<gene>
    <name evidence="1" type="ORF">FBU59_001396</name>
</gene>
<name>A0ACC1JDY2_9FUNG</name>
<evidence type="ECO:0000313" key="1">
    <source>
        <dbReference type="EMBL" id="KAJ1948873.1"/>
    </source>
</evidence>
<dbReference type="EMBL" id="JANBPW010000604">
    <property type="protein sequence ID" value="KAJ1948873.1"/>
    <property type="molecule type" value="Genomic_DNA"/>
</dbReference>
<accession>A0ACC1JDY2</accession>
<comment type="caution">
    <text evidence="1">The sequence shown here is derived from an EMBL/GenBank/DDBJ whole genome shotgun (WGS) entry which is preliminary data.</text>
</comment>
<organism evidence="1 2">
    <name type="scientific">Linderina macrospora</name>
    <dbReference type="NCBI Taxonomy" id="4868"/>
    <lineage>
        <taxon>Eukaryota</taxon>
        <taxon>Fungi</taxon>
        <taxon>Fungi incertae sedis</taxon>
        <taxon>Zoopagomycota</taxon>
        <taxon>Kickxellomycotina</taxon>
        <taxon>Kickxellomycetes</taxon>
        <taxon>Kickxellales</taxon>
        <taxon>Kickxellaceae</taxon>
        <taxon>Linderina</taxon>
    </lineage>
</organism>
<protein>
    <submittedName>
        <fullName evidence="1">Uncharacterized protein</fullName>
    </submittedName>
</protein>
<reference evidence="1" key="1">
    <citation type="submission" date="2022-07" db="EMBL/GenBank/DDBJ databases">
        <title>Phylogenomic reconstructions and comparative analyses of Kickxellomycotina fungi.</title>
        <authorList>
            <person name="Reynolds N.K."/>
            <person name="Stajich J.E."/>
            <person name="Barry K."/>
            <person name="Grigoriev I.V."/>
            <person name="Crous P."/>
            <person name="Smith M.E."/>
        </authorList>
    </citation>
    <scope>NUCLEOTIDE SEQUENCE</scope>
    <source>
        <strain evidence="1">NRRL 5244</strain>
    </source>
</reference>
<keyword evidence="2" id="KW-1185">Reference proteome</keyword>
<dbReference type="Proteomes" id="UP001150603">
    <property type="component" value="Unassembled WGS sequence"/>
</dbReference>
<proteinExistence type="predicted"/>